<feature type="transmembrane region" description="Helical" evidence="9">
    <location>
        <begin position="7"/>
        <end position="28"/>
    </location>
</feature>
<keyword evidence="3" id="KW-0540">Nuclease</keyword>
<evidence type="ECO:0000256" key="7">
    <source>
        <dbReference type="ARBA" id="ARBA00022842"/>
    </source>
</evidence>
<dbReference type="GO" id="GO:0004527">
    <property type="term" value="F:exonuclease activity"/>
    <property type="evidence" value="ECO:0007669"/>
    <property type="project" value="UniProtKB-KW"/>
</dbReference>
<reference evidence="11 12" key="1">
    <citation type="submission" date="2019-02" db="EMBL/GenBank/DDBJ databases">
        <title>Arundinibacter roseus gen. nov., sp. nov., a new member of the family Cytophagaceae.</title>
        <authorList>
            <person name="Szuroczki S."/>
            <person name="Khayer B."/>
            <person name="Sproer C."/>
            <person name="Toumi M."/>
            <person name="Szabo A."/>
            <person name="Felfoldi T."/>
            <person name="Schumann P."/>
            <person name="Toth E."/>
        </authorList>
    </citation>
    <scope>NUCLEOTIDE SEQUENCE [LARGE SCALE GENOMIC DNA]</scope>
    <source>
        <strain evidence="11 12">DMA-k-7a</strain>
    </source>
</reference>
<dbReference type="Gene3D" id="3.60.10.10">
    <property type="entry name" value="Endonuclease/exonuclease/phosphatase"/>
    <property type="match status" value="1"/>
</dbReference>
<keyword evidence="11" id="KW-0269">Exonuclease</keyword>
<evidence type="ECO:0000313" key="12">
    <source>
        <dbReference type="Proteomes" id="UP000295706"/>
    </source>
</evidence>
<comment type="cofactor">
    <cofactor evidence="1">
        <name>Mn(2+)</name>
        <dbReference type="ChEBI" id="CHEBI:29035"/>
    </cofactor>
</comment>
<keyword evidence="11" id="KW-0255">Endonuclease</keyword>
<organism evidence="11 12">
    <name type="scientific">Arundinibacter roseus</name>
    <dbReference type="NCBI Taxonomy" id="2070510"/>
    <lineage>
        <taxon>Bacteria</taxon>
        <taxon>Pseudomonadati</taxon>
        <taxon>Bacteroidota</taxon>
        <taxon>Cytophagia</taxon>
        <taxon>Cytophagales</taxon>
        <taxon>Spirosomataceae</taxon>
        <taxon>Arundinibacter</taxon>
    </lineage>
</organism>
<evidence type="ECO:0000259" key="10">
    <source>
        <dbReference type="Pfam" id="PF03372"/>
    </source>
</evidence>
<dbReference type="InterPro" id="IPR005135">
    <property type="entry name" value="Endo/exonuclease/phosphatase"/>
</dbReference>
<protein>
    <submittedName>
        <fullName evidence="11">Endonuclease/exonuclease/phosphatase</fullName>
    </submittedName>
</protein>
<evidence type="ECO:0000313" key="11">
    <source>
        <dbReference type="EMBL" id="TDB67856.1"/>
    </source>
</evidence>
<keyword evidence="5" id="KW-0227">DNA damage</keyword>
<dbReference type="GO" id="GO:0004519">
    <property type="term" value="F:endonuclease activity"/>
    <property type="evidence" value="ECO:0007669"/>
    <property type="project" value="UniProtKB-KW"/>
</dbReference>
<feature type="domain" description="Endonuclease/exonuclease/phosphatase" evidence="10">
    <location>
        <begin position="104"/>
        <end position="352"/>
    </location>
</feature>
<name>A0A4R4KLM0_9BACT</name>
<keyword evidence="8" id="KW-0234">DNA repair</keyword>
<evidence type="ECO:0000256" key="6">
    <source>
        <dbReference type="ARBA" id="ARBA00022801"/>
    </source>
</evidence>
<dbReference type="CDD" id="cd09084">
    <property type="entry name" value="EEP-2"/>
    <property type="match status" value="1"/>
</dbReference>
<dbReference type="AlphaFoldDB" id="A0A4R4KLM0"/>
<evidence type="ECO:0000256" key="4">
    <source>
        <dbReference type="ARBA" id="ARBA00022723"/>
    </source>
</evidence>
<dbReference type="PANTHER" id="PTHR15822">
    <property type="entry name" value="TRAF AND TNF RECEPTOR-ASSOCIATED PROTEIN"/>
    <property type="match status" value="1"/>
</dbReference>
<evidence type="ECO:0000256" key="2">
    <source>
        <dbReference type="ARBA" id="ARBA00001946"/>
    </source>
</evidence>
<evidence type="ECO:0000256" key="5">
    <source>
        <dbReference type="ARBA" id="ARBA00022763"/>
    </source>
</evidence>
<dbReference type="Pfam" id="PF03372">
    <property type="entry name" value="Exo_endo_phos"/>
    <property type="match status" value="1"/>
</dbReference>
<gene>
    <name evidence="11" type="ORF">EZE20_02725</name>
</gene>
<dbReference type="EMBL" id="SMJU01000002">
    <property type="protein sequence ID" value="TDB67856.1"/>
    <property type="molecule type" value="Genomic_DNA"/>
</dbReference>
<dbReference type="OrthoDB" id="635146at2"/>
<dbReference type="PANTHER" id="PTHR15822:SF4">
    <property type="entry name" value="TYROSYL-DNA PHOSPHODIESTERASE 2"/>
    <property type="match status" value="1"/>
</dbReference>
<evidence type="ECO:0000256" key="8">
    <source>
        <dbReference type="ARBA" id="ARBA00023204"/>
    </source>
</evidence>
<keyword evidence="9" id="KW-0472">Membrane</keyword>
<keyword evidence="6" id="KW-0378">Hydrolase</keyword>
<evidence type="ECO:0000256" key="9">
    <source>
        <dbReference type="SAM" id="Phobius"/>
    </source>
</evidence>
<keyword evidence="9" id="KW-1133">Transmembrane helix</keyword>
<comment type="caution">
    <text evidence="11">The sequence shown here is derived from an EMBL/GenBank/DDBJ whole genome shotgun (WGS) entry which is preliminary data.</text>
</comment>
<keyword evidence="12" id="KW-1185">Reference proteome</keyword>
<feature type="transmembrane region" description="Helical" evidence="9">
    <location>
        <begin position="65"/>
        <end position="83"/>
    </location>
</feature>
<keyword evidence="4" id="KW-0479">Metal-binding</keyword>
<proteinExistence type="predicted"/>
<feature type="transmembrane region" description="Helical" evidence="9">
    <location>
        <begin position="34"/>
        <end position="58"/>
    </location>
</feature>
<dbReference type="SUPFAM" id="SSF56219">
    <property type="entry name" value="DNase I-like"/>
    <property type="match status" value="1"/>
</dbReference>
<dbReference type="RefSeq" id="WP_132114257.1">
    <property type="nucleotide sequence ID" value="NZ_SMJU01000002.1"/>
</dbReference>
<accession>A0A4R4KLM0</accession>
<dbReference type="InterPro" id="IPR036691">
    <property type="entry name" value="Endo/exonu/phosph_ase_sf"/>
</dbReference>
<keyword evidence="7" id="KW-0460">Magnesium</keyword>
<comment type="cofactor">
    <cofactor evidence="2">
        <name>Mg(2+)</name>
        <dbReference type="ChEBI" id="CHEBI:18420"/>
    </cofactor>
</comment>
<keyword evidence="9" id="KW-0812">Transmembrane</keyword>
<dbReference type="Proteomes" id="UP000295706">
    <property type="component" value="Unassembled WGS sequence"/>
</dbReference>
<dbReference type="InterPro" id="IPR051547">
    <property type="entry name" value="TDP2-like"/>
</dbReference>
<dbReference type="GO" id="GO:0006281">
    <property type="term" value="P:DNA repair"/>
    <property type="evidence" value="ECO:0007669"/>
    <property type="project" value="UniProtKB-KW"/>
</dbReference>
<evidence type="ECO:0000256" key="1">
    <source>
        <dbReference type="ARBA" id="ARBA00001936"/>
    </source>
</evidence>
<sequence>MRLFSSFLWLVYKLIIVYTLLVFALSYWTLSAHWLAGFLMLSLPILLIIHGFFLVFWALVSPKRVLTSLVMIGLAWPFLGRTFQFRLPASDTLPHTSTSLKVLNYNVFNFSLYNYLSGENTSNTDQIRSWISTQDADILCFQEFYSREDIPAFNFVSTLKKAGYKHYTRLDHKQGGNPSYTVGVALFSKYPIVAKRDTFFGGQNGILQADIAWGKDTVRIMNVHLFSMTLKLNKLKEQEAYDGIKRETKGTIRQMRRGFNERSQEVAILDQWQSISPYPVIICGDFNDTPYSYVYGRLAQKLTNAFEKKGHGFGFTYNRLPYFIRIDHQFYDHRRLELTDFQTLNTIPFSDHYPLTATYMLRDKGIENSQ</sequence>
<evidence type="ECO:0000256" key="3">
    <source>
        <dbReference type="ARBA" id="ARBA00022722"/>
    </source>
</evidence>
<dbReference type="GO" id="GO:0046872">
    <property type="term" value="F:metal ion binding"/>
    <property type="evidence" value="ECO:0007669"/>
    <property type="project" value="UniProtKB-KW"/>
</dbReference>